<name>A0A6J7KA90_9ZZZZ</name>
<dbReference type="InterPro" id="IPR042188">
    <property type="entry name" value="MmgE/PrpD_sf_2"/>
</dbReference>
<comment type="similarity">
    <text evidence="1">Belongs to the PrpD family.</text>
</comment>
<dbReference type="InterPro" id="IPR042183">
    <property type="entry name" value="MmgE/PrpD_sf_1"/>
</dbReference>
<dbReference type="Pfam" id="PF19305">
    <property type="entry name" value="MmgE_PrpD_C"/>
    <property type="match status" value="1"/>
</dbReference>
<feature type="domain" description="MmgE/PrpD N-terminal" evidence="2">
    <location>
        <begin position="9"/>
        <end position="247"/>
    </location>
</feature>
<dbReference type="PANTHER" id="PTHR16943">
    <property type="entry name" value="2-METHYLCITRATE DEHYDRATASE-RELATED"/>
    <property type="match status" value="1"/>
</dbReference>
<protein>
    <submittedName>
        <fullName evidence="4">Unannotated protein</fullName>
    </submittedName>
</protein>
<sequence>MSEAPAAVALADRALALRGAALPDAVARAAADHLLDALGVGLAGGAAGTAPLRGDLSRLGPGAATVLGRADRLAPAAAALANGTLVHSMEFDDTHVPSVIHGSAVVVPAALAAAEREGSTGAELLVAVAAGWEALILLGLASPGGFQEAGFQTVAAAGPFGAAIAAGLLAGVDAPTLVAALGICGSQASGTFAFLSDASTVKAMHAGWAAHSGLLAVDLARAGVGGPAAVFEDRFGFFASYTRDPNAAERFAGLVPRLGETWALPEAAFKRYPCCHYVHPFLQGAEQLLADGLRPEDLDELVLTVPVGAAPIVCDPWERKLAPGSDHDARWSLPVCVARVLLRGRLTSADVEGISSDADTLALAARMRWEPWEDSGFPARFPARLRVTSTDGTVRELEVPDVRGSASSPLTRDEIRAKFRTNADPVVGEERAGRIVAAVDALADLPDVRELTALLGATA</sequence>
<evidence type="ECO:0000313" key="4">
    <source>
        <dbReference type="EMBL" id="CAB4952427.1"/>
    </source>
</evidence>
<dbReference type="EMBL" id="CAFBMK010000359">
    <property type="protein sequence ID" value="CAB4952427.1"/>
    <property type="molecule type" value="Genomic_DNA"/>
</dbReference>
<dbReference type="Gene3D" id="1.10.4100.10">
    <property type="entry name" value="2-methylcitrate dehydratase PrpD"/>
    <property type="match status" value="1"/>
</dbReference>
<dbReference type="Pfam" id="PF03972">
    <property type="entry name" value="MmgE_PrpD_N"/>
    <property type="match status" value="1"/>
</dbReference>
<feature type="domain" description="MmgE/PrpD C-terminal" evidence="3">
    <location>
        <begin position="272"/>
        <end position="441"/>
    </location>
</feature>
<dbReference type="InterPro" id="IPR045336">
    <property type="entry name" value="MmgE_PrpD_N"/>
</dbReference>
<evidence type="ECO:0000256" key="1">
    <source>
        <dbReference type="ARBA" id="ARBA00006174"/>
    </source>
</evidence>
<dbReference type="GO" id="GO:0016829">
    <property type="term" value="F:lyase activity"/>
    <property type="evidence" value="ECO:0007669"/>
    <property type="project" value="InterPro"/>
</dbReference>
<evidence type="ECO:0000259" key="3">
    <source>
        <dbReference type="Pfam" id="PF19305"/>
    </source>
</evidence>
<dbReference type="InterPro" id="IPR045337">
    <property type="entry name" value="MmgE_PrpD_C"/>
</dbReference>
<organism evidence="4">
    <name type="scientific">freshwater metagenome</name>
    <dbReference type="NCBI Taxonomy" id="449393"/>
    <lineage>
        <taxon>unclassified sequences</taxon>
        <taxon>metagenomes</taxon>
        <taxon>ecological metagenomes</taxon>
    </lineage>
</organism>
<dbReference type="PANTHER" id="PTHR16943:SF8">
    <property type="entry name" value="2-METHYLCITRATE DEHYDRATASE"/>
    <property type="match status" value="1"/>
</dbReference>
<dbReference type="Gene3D" id="3.30.1330.120">
    <property type="entry name" value="2-methylcitrate dehydratase PrpD"/>
    <property type="match status" value="1"/>
</dbReference>
<dbReference type="InterPro" id="IPR036148">
    <property type="entry name" value="MmgE/PrpD_sf"/>
</dbReference>
<gene>
    <name evidence="4" type="ORF">UFOPK3564_03567</name>
</gene>
<dbReference type="SUPFAM" id="SSF103378">
    <property type="entry name" value="2-methylcitrate dehydratase PrpD"/>
    <property type="match status" value="1"/>
</dbReference>
<dbReference type="AlphaFoldDB" id="A0A6J7KA90"/>
<evidence type="ECO:0000259" key="2">
    <source>
        <dbReference type="Pfam" id="PF03972"/>
    </source>
</evidence>
<reference evidence="4" key="1">
    <citation type="submission" date="2020-05" db="EMBL/GenBank/DDBJ databases">
        <authorList>
            <person name="Chiriac C."/>
            <person name="Salcher M."/>
            <person name="Ghai R."/>
            <person name="Kavagutti S V."/>
        </authorList>
    </citation>
    <scope>NUCLEOTIDE SEQUENCE</scope>
</reference>
<accession>A0A6J7KA90</accession>
<dbReference type="InterPro" id="IPR005656">
    <property type="entry name" value="MmgE_PrpD"/>
</dbReference>
<proteinExistence type="inferred from homology"/>